<dbReference type="OMA" id="MIRVVHL"/>
<sequence>MGVCFSCRPKPEETQNNVRVVHLNGYVEEFEHPVSVSELTGRPPKHFVCTPAQLLSTGYKPLKQDTLLQQGQIYFLLPYSALQSDASPMDLAAVVRKLTALARSGSSRSNEGLGRSGSSSRSGQMSPMHCSSPVWSNYSSSPGRNSPGRFVEPEGSPSRMEMYGAQRSTRARSWKPLLDTITERQLNRRTESDLQEKHVEAAKYLQ</sequence>
<proteinExistence type="predicted"/>
<evidence type="ECO:0000313" key="3">
    <source>
        <dbReference type="Proteomes" id="UP000238479"/>
    </source>
</evidence>
<dbReference type="EMBL" id="PDCK01000042">
    <property type="protein sequence ID" value="PRQ37195.1"/>
    <property type="molecule type" value="Genomic_DNA"/>
</dbReference>
<feature type="region of interest" description="Disordered" evidence="1">
    <location>
        <begin position="103"/>
        <end position="176"/>
    </location>
</feature>
<evidence type="ECO:0000256" key="1">
    <source>
        <dbReference type="SAM" id="MobiDB-lite"/>
    </source>
</evidence>
<dbReference type="Proteomes" id="UP000238479">
    <property type="component" value="Chromosome 4"/>
</dbReference>
<organism evidence="2 3">
    <name type="scientific">Rosa chinensis</name>
    <name type="common">China rose</name>
    <dbReference type="NCBI Taxonomy" id="74649"/>
    <lineage>
        <taxon>Eukaryota</taxon>
        <taxon>Viridiplantae</taxon>
        <taxon>Streptophyta</taxon>
        <taxon>Embryophyta</taxon>
        <taxon>Tracheophyta</taxon>
        <taxon>Spermatophyta</taxon>
        <taxon>Magnoliopsida</taxon>
        <taxon>eudicotyledons</taxon>
        <taxon>Gunneridae</taxon>
        <taxon>Pentapetalae</taxon>
        <taxon>rosids</taxon>
        <taxon>fabids</taxon>
        <taxon>Rosales</taxon>
        <taxon>Rosaceae</taxon>
        <taxon>Rosoideae</taxon>
        <taxon>Rosoideae incertae sedis</taxon>
        <taxon>Rosa</taxon>
    </lineage>
</organism>
<name>A0A2P6QSP5_ROSCH</name>
<comment type="caution">
    <text evidence="2">The sequence shown here is derived from an EMBL/GenBank/DDBJ whole genome shotgun (WGS) entry which is preliminary data.</text>
</comment>
<feature type="compositionally biased region" description="Low complexity" evidence="1">
    <location>
        <begin position="103"/>
        <end position="123"/>
    </location>
</feature>
<evidence type="ECO:0008006" key="4">
    <source>
        <dbReference type="Google" id="ProtNLM"/>
    </source>
</evidence>
<dbReference type="PANTHER" id="PTHR33052">
    <property type="entry name" value="DUF4228 DOMAIN PROTEIN-RELATED"/>
    <property type="match status" value="1"/>
</dbReference>
<dbReference type="Gramene" id="PRQ37195">
    <property type="protein sequence ID" value="PRQ37195"/>
    <property type="gene ID" value="RchiOBHm_Chr4g0399841"/>
</dbReference>
<keyword evidence="3" id="KW-1185">Reference proteome</keyword>
<reference evidence="2 3" key="1">
    <citation type="journal article" date="2018" name="Nat. Genet.">
        <title>The Rosa genome provides new insights in the design of modern roses.</title>
        <authorList>
            <person name="Bendahmane M."/>
        </authorList>
    </citation>
    <scope>NUCLEOTIDE SEQUENCE [LARGE SCALE GENOMIC DNA]</scope>
    <source>
        <strain evidence="3">cv. Old Blush</strain>
    </source>
</reference>
<accession>A0A2P6QSP5</accession>
<dbReference type="Pfam" id="PF14009">
    <property type="entry name" value="PADRE"/>
    <property type="match status" value="1"/>
</dbReference>
<evidence type="ECO:0000313" key="2">
    <source>
        <dbReference type="EMBL" id="PRQ37195.1"/>
    </source>
</evidence>
<dbReference type="AlphaFoldDB" id="A0A2P6QSP5"/>
<gene>
    <name evidence="2" type="ORF">RchiOBHm_Chr4g0399841</name>
</gene>
<dbReference type="InterPro" id="IPR025322">
    <property type="entry name" value="PADRE_dom"/>
</dbReference>
<dbReference type="STRING" id="74649.A0A2P6QSP5"/>
<protein>
    <recommendedName>
        <fullName evidence="4">DUF4228 domain-containing protein</fullName>
    </recommendedName>
</protein>
<feature type="compositionally biased region" description="Low complexity" evidence="1">
    <location>
        <begin position="131"/>
        <end position="141"/>
    </location>
</feature>